<dbReference type="InterPro" id="IPR036380">
    <property type="entry name" value="Isochorismatase-like_sf"/>
</dbReference>
<dbReference type="GO" id="GO:0046872">
    <property type="term" value="F:metal ion binding"/>
    <property type="evidence" value="ECO:0007669"/>
    <property type="project" value="UniProtKB-KW"/>
</dbReference>
<evidence type="ECO:0000313" key="12">
    <source>
        <dbReference type="Proteomes" id="UP000663832"/>
    </source>
</evidence>
<sequence>MKFLQTIRLWILLIIIQIYTIQSNTQKVDDSSNNVYALLVIDVQYCFINGSLALKNSPANQDGAEVVPIINELIKTVPFDVIAYSLDWHPKNHISFINNTIYRNQYILNGQYQDYKIGDTITYTGPESRTDQVLWAAHCVQNTDEAELSDDLIHYPASDKYVYVVKGTDPDIDSYSAFYDNNKLHMTPLNDELKKRNVTHVFVAGLALDFCVGSTAVDAADLKYKTYVIKDASRGVNDETIKTKLIEMKQHGVKIIESDDVENIVKHNQHSKRKFINFQRRKQIYNLLQRILENE</sequence>
<evidence type="ECO:0000256" key="6">
    <source>
        <dbReference type="ARBA" id="ARBA00039017"/>
    </source>
</evidence>
<dbReference type="PANTHER" id="PTHR11080:SF2">
    <property type="entry name" value="LD05707P"/>
    <property type="match status" value="1"/>
</dbReference>
<dbReference type="PANTHER" id="PTHR11080">
    <property type="entry name" value="PYRAZINAMIDASE/NICOTINAMIDASE"/>
    <property type="match status" value="1"/>
</dbReference>
<dbReference type="InterPro" id="IPR000868">
    <property type="entry name" value="Isochorismatase-like_dom"/>
</dbReference>
<dbReference type="Proteomes" id="UP000663877">
    <property type="component" value="Unassembled WGS sequence"/>
</dbReference>
<accession>A0A815SKN9</accession>
<feature type="chain" id="PRO_5035687969" description="nicotinamidase" evidence="8">
    <location>
        <begin position="26"/>
        <end position="295"/>
    </location>
</feature>
<evidence type="ECO:0000256" key="5">
    <source>
        <dbReference type="ARBA" id="ARBA00037900"/>
    </source>
</evidence>
<dbReference type="EMBL" id="CAJNOI010000256">
    <property type="protein sequence ID" value="CAF1212457.1"/>
    <property type="molecule type" value="Genomic_DNA"/>
</dbReference>
<organism evidence="11 12">
    <name type="scientific">Adineta steineri</name>
    <dbReference type="NCBI Taxonomy" id="433720"/>
    <lineage>
        <taxon>Eukaryota</taxon>
        <taxon>Metazoa</taxon>
        <taxon>Spiralia</taxon>
        <taxon>Gnathifera</taxon>
        <taxon>Rotifera</taxon>
        <taxon>Eurotatoria</taxon>
        <taxon>Bdelloidea</taxon>
        <taxon>Adinetida</taxon>
        <taxon>Adinetidae</taxon>
        <taxon>Adineta</taxon>
    </lineage>
</organism>
<evidence type="ECO:0000256" key="1">
    <source>
        <dbReference type="ARBA" id="ARBA00006336"/>
    </source>
</evidence>
<keyword evidence="4" id="KW-0378">Hydrolase</keyword>
<gene>
    <name evidence="10" type="ORF">BJG266_LOCUS27515</name>
    <name evidence="11" type="ORF">QVE165_LOCUS43091</name>
</gene>
<dbReference type="AlphaFoldDB" id="A0A815SKN9"/>
<dbReference type="OrthoDB" id="167809at2759"/>
<comment type="similarity">
    <text evidence="1">Belongs to the isochorismatase family.</text>
</comment>
<feature type="domain" description="Isochorismatase-like" evidence="9">
    <location>
        <begin position="37"/>
        <end position="259"/>
    </location>
</feature>
<evidence type="ECO:0000256" key="3">
    <source>
        <dbReference type="ARBA" id="ARBA00022723"/>
    </source>
</evidence>
<keyword evidence="3" id="KW-0479">Metal-binding</keyword>
<dbReference type="GO" id="GO:0019363">
    <property type="term" value="P:pyridine nucleotide biosynthetic process"/>
    <property type="evidence" value="ECO:0007669"/>
    <property type="project" value="UniProtKB-KW"/>
</dbReference>
<keyword evidence="12" id="KW-1185">Reference proteome</keyword>
<keyword evidence="2" id="KW-0662">Pyridine nucleotide biosynthesis</keyword>
<evidence type="ECO:0000259" key="9">
    <source>
        <dbReference type="Pfam" id="PF00857"/>
    </source>
</evidence>
<dbReference type="EMBL" id="CAJNOM010000546">
    <property type="protein sequence ID" value="CAF1494506.1"/>
    <property type="molecule type" value="Genomic_DNA"/>
</dbReference>
<feature type="signal peptide" evidence="8">
    <location>
        <begin position="1"/>
        <end position="25"/>
    </location>
</feature>
<name>A0A815SKN9_9BILA</name>
<dbReference type="Pfam" id="PF00857">
    <property type="entry name" value="Isochorismatase"/>
    <property type="match status" value="1"/>
</dbReference>
<dbReference type="Proteomes" id="UP000663832">
    <property type="component" value="Unassembled WGS sequence"/>
</dbReference>
<dbReference type="Gene3D" id="3.40.50.850">
    <property type="entry name" value="Isochorismatase-like"/>
    <property type="match status" value="1"/>
</dbReference>
<evidence type="ECO:0000313" key="11">
    <source>
        <dbReference type="EMBL" id="CAF1494506.1"/>
    </source>
</evidence>
<dbReference type="InterPro" id="IPR052347">
    <property type="entry name" value="Isochorismatase_Nicotinamidase"/>
</dbReference>
<comment type="caution">
    <text evidence="11">The sequence shown here is derived from an EMBL/GenBank/DDBJ whole genome shotgun (WGS) entry which is preliminary data.</text>
</comment>
<evidence type="ECO:0000313" key="10">
    <source>
        <dbReference type="EMBL" id="CAF1212457.1"/>
    </source>
</evidence>
<dbReference type="SUPFAM" id="SSF52499">
    <property type="entry name" value="Isochorismatase-like hydrolases"/>
    <property type="match status" value="1"/>
</dbReference>
<keyword evidence="8" id="KW-0732">Signal</keyword>
<evidence type="ECO:0000256" key="7">
    <source>
        <dbReference type="ARBA" id="ARBA00043224"/>
    </source>
</evidence>
<evidence type="ECO:0000256" key="8">
    <source>
        <dbReference type="SAM" id="SignalP"/>
    </source>
</evidence>
<evidence type="ECO:0000256" key="4">
    <source>
        <dbReference type="ARBA" id="ARBA00022801"/>
    </source>
</evidence>
<dbReference type="GO" id="GO:0008936">
    <property type="term" value="F:nicotinamidase activity"/>
    <property type="evidence" value="ECO:0007669"/>
    <property type="project" value="UniProtKB-EC"/>
</dbReference>
<dbReference type="EC" id="3.5.1.19" evidence="6"/>
<comment type="pathway">
    <text evidence="5">Cofactor biosynthesis; nicotinate biosynthesis; nicotinate from nicotinamide: step 1/1.</text>
</comment>
<reference evidence="11" key="1">
    <citation type="submission" date="2021-02" db="EMBL/GenBank/DDBJ databases">
        <authorList>
            <person name="Nowell W R."/>
        </authorList>
    </citation>
    <scope>NUCLEOTIDE SEQUENCE</scope>
</reference>
<proteinExistence type="inferred from homology"/>
<protein>
    <recommendedName>
        <fullName evidence="6">nicotinamidase</fullName>
        <ecNumber evidence="6">3.5.1.19</ecNumber>
    </recommendedName>
    <alternativeName>
        <fullName evidence="7">Nicotinamide deamidase</fullName>
    </alternativeName>
</protein>
<evidence type="ECO:0000256" key="2">
    <source>
        <dbReference type="ARBA" id="ARBA00022642"/>
    </source>
</evidence>
<dbReference type="CDD" id="cd01011">
    <property type="entry name" value="nicotinamidase"/>
    <property type="match status" value="1"/>
</dbReference>